<dbReference type="InterPro" id="IPR036291">
    <property type="entry name" value="NAD(P)-bd_dom_sf"/>
</dbReference>
<accession>A0ABR3QD86</accession>
<protein>
    <recommendedName>
        <fullName evidence="3">D-xylose 1-dehydrogenase (NADP(+), D-xylono-1,5-lactone-forming)</fullName>
        <ecNumber evidence="3">1.1.1.179</ecNumber>
    </recommendedName>
    <alternativeName>
        <fullName evidence="4">D-xylose-NADP dehydrogenase</fullName>
    </alternativeName>
</protein>
<dbReference type="EMBL" id="JBBXJM010000001">
    <property type="protein sequence ID" value="KAL1412610.1"/>
    <property type="molecule type" value="Genomic_DNA"/>
</dbReference>
<evidence type="ECO:0000256" key="5">
    <source>
        <dbReference type="ARBA" id="ARBA00049233"/>
    </source>
</evidence>
<dbReference type="GeneID" id="95981400"/>
<dbReference type="SUPFAM" id="SSF51735">
    <property type="entry name" value="NAD(P)-binding Rossmann-fold domains"/>
    <property type="match status" value="1"/>
</dbReference>
<name>A0ABR3QD86_9TREE</name>
<dbReference type="Gene3D" id="3.40.50.720">
    <property type="entry name" value="NAD(P)-binding Rossmann-like Domain"/>
    <property type="match status" value="1"/>
</dbReference>
<keyword evidence="9" id="KW-1185">Reference proteome</keyword>
<evidence type="ECO:0000256" key="2">
    <source>
        <dbReference type="ARBA" id="ARBA00023002"/>
    </source>
</evidence>
<comment type="similarity">
    <text evidence="1">Belongs to the Gfo/Idh/MocA family.</text>
</comment>
<comment type="caution">
    <text evidence="8">The sequence shown here is derived from an EMBL/GenBank/DDBJ whole genome shotgun (WGS) entry which is preliminary data.</text>
</comment>
<dbReference type="EC" id="1.1.1.179" evidence="3"/>
<dbReference type="SUPFAM" id="SSF55347">
    <property type="entry name" value="Glyceraldehyde-3-phosphate dehydrogenase-like, C-terminal domain"/>
    <property type="match status" value="1"/>
</dbReference>
<evidence type="ECO:0000259" key="7">
    <source>
        <dbReference type="Pfam" id="PF22725"/>
    </source>
</evidence>
<evidence type="ECO:0000256" key="1">
    <source>
        <dbReference type="ARBA" id="ARBA00010928"/>
    </source>
</evidence>
<reference evidence="8 9" key="1">
    <citation type="submission" date="2023-08" db="EMBL/GenBank/DDBJ databases">
        <title>Annotated Genome Sequence of Vanrija albida AlHP1.</title>
        <authorList>
            <person name="Herzog R."/>
        </authorList>
    </citation>
    <scope>NUCLEOTIDE SEQUENCE [LARGE SCALE GENOMIC DNA]</scope>
    <source>
        <strain evidence="8 9">AlHP1</strain>
    </source>
</reference>
<feature type="domain" description="GFO/IDH/MocA-like oxidoreductase" evidence="7">
    <location>
        <begin position="160"/>
        <end position="281"/>
    </location>
</feature>
<sequence length="383" mass="41736">MAAPYIANWGILGAGGISSTFARDLALPRPEVTDVLHAVLGVGSRDTARGDKFIADNLPLGGTAQQAGYVKEPPKAVSYAELFANPDIHIVYIGTLHQQHHDDVTAALNAGKHVLVEKPAVLNAAEWADLSALAKRKGLFLMEALWTRFQPAVKELHRLLHEEKVIGEIRDVRSSFFVENYNVLPDDHRVVSYEAAGGPLLDVGAYCMVPARVALQDNPLNRGARPVVTTAMSKTRMGSDLATTLVLDYPSLDARATCSMSWNARAPRDAWATIVGTKGEVVIHDGLYRIARFTVHRLVQPAADGKPAVWEEDKVVMDFAGTGLHLEADAVARDVRDGKIENDRVPHSETLLTMEIFDQARREGGYVLPEGMERIGRVGAEGK</sequence>
<dbReference type="RefSeq" id="XP_069212554.1">
    <property type="nucleotide sequence ID" value="XM_069349010.1"/>
</dbReference>
<proteinExistence type="inferred from homology"/>
<evidence type="ECO:0000256" key="4">
    <source>
        <dbReference type="ARBA" id="ARBA00042988"/>
    </source>
</evidence>
<comment type="catalytic activity">
    <reaction evidence="5">
        <text>D-xylose + NADP(+) = D-xylono-1,5-lactone + NADPH + H(+)</text>
        <dbReference type="Rhea" id="RHEA:22000"/>
        <dbReference type="ChEBI" id="CHEBI:15378"/>
        <dbReference type="ChEBI" id="CHEBI:15867"/>
        <dbReference type="ChEBI" id="CHEBI:53455"/>
        <dbReference type="ChEBI" id="CHEBI:57783"/>
        <dbReference type="ChEBI" id="CHEBI:58349"/>
        <dbReference type="EC" id="1.1.1.179"/>
    </reaction>
</comment>
<dbReference type="PANTHER" id="PTHR22604">
    <property type="entry name" value="OXIDOREDUCTASES"/>
    <property type="match status" value="1"/>
</dbReference>
<dbReference type="Pfam" id="PF01408">
    <property type="entry name" value="GFO_IDH_MocA"/>
    <property type="match status" value="1"/>
</dbReference>
<dbReference type="Pfam" id="PF22725">
    <property type="entry name" value="GFO_IDH_MocA_C3"/>
    <property type="match status" value="1"/>
</dbReference>
<dbReference type="InterPro" id="IPR055170">
    <property type="entry name" value="GFO_IDH_MocA-like_dom"/>
</dbReference>
<keyword evidence="2" id="KW-0560">Oxidoreductase</keyword>
<evidence type="ECO:0000313" key="9">
    <source>
        <dbReference type="Proteomes" id="UP001565368"/>
    </source>
</evidence>
<evidence type="ECO:0000313" key="8">
    <source>
        <dbReference type="EMBL" id="KAL1412610.1"/>
    </source>
</evidence>
<dbReference type="Gene3D" id="3.30.360.10">
    <property type="entry name" value="Dihydrodipicolinate Reductase, domain 2"/>
    <property type="match status" value="1"/>
</dbReference>
<organism evidence="8 9">
    <name type="scientific">Vanrija albida</name>
    <dbReference type="NCBI Taxonomy" id="181172"/>
    <lineage>
        <taxon>Eukaryota</taxon>
        <taxon>Fungi</taxon>
        <taxon>Dikarya</taxon>
        <taxon>Basidiomycota</taxon>
        <taxon>Agaricomycotina</taxon>
        <taxon>Tremellomycetes</taxon>
        <taxon>Trichosporonales</taxon>
        <taxon>Trichosporonaceae</taxon>
        <taxon>Vanrija</taxon>
    </lineage>
</organism>
<evidence type="ECO:0000259" key="6">
    <source>
        <dbReference type="Pfam" id="PF01408"/>
    </source>
</evidence>
<dbReference type="InterPro" id="IPR000683">
    <property type="entry name" value="Gfo/Idh/MocA-like_OxRdtase_N"/>
</dbReference>
<gene>
    <name evidence="8" type="ORF">Q8F55_000357</name>
</gene>
<evidence type="ECO:0000256" key="3">
    <source>
        <dbReference type="ARBA" id="ARBA00038984"/>
    </source>
</evidence>
<dbReference type="InterPro" id="IPR050984">
    <property type="entry name" value="Gfo/Idh/MocA_domain"/>
</dbReference>
<dbReference type="Proteomes" id="UP001565368">
    <property type="component" value="Unassembled WGS sequence"/>
</dbReference>
<feature type="domain" description="Gfo/Idh/MocA-like oxidoreductase N-terminal" evidence="6">
    <location>
        <begin position="8"/>
        <end position="142"/>
    </location>
</feature>
<dbReference type="PANTHER" id="PTHR22604:SF105">
    <property type="entry name" value="TRANS-1,2-DIHYDROBENZENE-1,2-DIOL DEHYDROGENASE"/>
    <property type="match status" value="1"/>
</dbReference>